<feature type="transmembrane region" description="Helical" evidence="1">
    <location>
        <begin position="36"/>
        <end position="57"/>
    </location>
</feature>
<protein>
    <recommendedName>
        <fullName evidence="4">2TM domain-containing protein</fullName>
    </recommendedName>
</protein>
<gene>
    <name evidence="2" type="ORF">SAMN05660206_11560</name>
</gene>
<proteinExistence type="predicted"/>
<dbReference type="Proteomes" id="UP000198785">
    <property type="component" value="Unassembled WGS sequence"/>
</dbReference>
<reference evidence="2 3" key="1">
    <citation type="submission" date="2016-10" db="EMBL/GenBank/DDBJ databases">
        <authorList>
            <person name="de Groot N.N."/>
        </authorList>
    </citation>
    <scope>NUCLEOTIDE SEQUENCE [LARGE SCALE GENOMIC DNA]</scope>
    <source>
        <strain evidence="2 3">DSM 22789</strain>
    </source>
</reference>
<dbReference type="RefSeq" id="WP_032132353.1">
    <property type="nucleotide sequence ID" value="NZ_FOZZ01000015.1"/>
</dbReference>
<feature type="transmembrane region" description="Helical" evidence="1">
    <location>
        <begin position="69"/>
        <end position="90"/>
    </location>
</feature>
<dbReference type="EMBL" id="FOZZ01000015">
    <property type="protein sequence ID" value="SFT14974.1"/>
    <property type="molecule type" value="Genomic_DNA"/>
</dbReference>
<feature type="transmembrane region" description="Helical" evidence="1">
    <location>
        <begin position="7"/>
        <end position="30"/>
    </location>
</feature>
<evidence type="ECO:0000313" key="2">
    <source>
        <dbReference type="EMBL" id="SFT14974.1"/>
    </source>
</evidence>
<sequence length="139" mass="16085">MKTITPYLLRFALTATILTIVFRYFLSYGIENQSGIIITISATIYGLLMFASGWYFGRKDGEYLPIYDVGFRFHLTTYLIHNGISLLWIGLGFGSKNENLNVSIMVAIYWGIFLLIHFAFFLWARKNSINNLDKEDIFE</sequence>
<dbReference type="STRING" id="683125.SAMN05660206_11560"/>
<accession>A0A1I6VNH5</accession>
<evidence type="ECO:0000313" key="3">
    <source>
        <dbReference type="Proteomes" id="UP000198785"/>
    </source>
</evidence>
<evidence type="ECO:0000256" key="1">
    <source>
        <dbReference type="SAM" id="Phobius"/>
    </source>
</evidence>
<keyword evidence="1" id="KW-1133">Transmembrane helix</keyword>
<keyword evidence="1" id="KW-0812">Transmembrane</keyword>
<feature type="transmembrane region" description="Helical" evidence="1">
    <location>
        <begin position="102"/>
        <end position="124"/>
    </location>
</feature>
<dbReference type="OrthoDB" id="1118692at2"/>
<keyword evidence="3" id="KW-1185">Reference proteome</keyword>
<evidence type="ECO:0008006" key="4">
    <source>
        <dbReference type="Google" id="ProtNLM"/>
    </source>
</evidence>
<dbReference type="AlphaFoldDB" id="A0A1I6VNH5"/>
<name>A0A1I6VNH5_9SPHI</name>
<keyword evidence="1" id="KW-0472">Membrane</keyword>
<organism evidence="2 3">
    <name type="scientific">Sphingobacterium wenxiniae</name>
    <dbReference type="NCBI Taxonomy" id="683125"/>
    <lineage>
        <taxon>Bacteria</taxon>
        <taxon>Pseudomonadati</taxon>
        <taxon>Bacteroidota</taxon>
        <taxon>Sphingobacteriia</taxon>
        <taxon>Sphingobacteriales</taxon>
        <taxon>Sphingobacteriaceae</taxon>
        <taxon>Sphingobacterium</taxon>
    </lineage>
</organism>